<evidence type="ECO:0000313" key="2">
    <source>
        <dbReference type="EMBL" id="QTR52039.1"/>
    </source>
</evidence>
<accession>A0A975IFX5</accession>
<dbReference type="SUPFAM" id="SSF55469">
    <property type="entry name" value="FMN-dependent nitroreductase-like"/>
    <property type="match status" value="2"/>
</dbReference>
<dbReference type="RefSeq" id="WP_210217604.1">
    <property type="nucleotide sequence ID" value="NZ_CP072793.1"/>
</dbReference>
<dbReference type="Pfam" id="PF00881">
    <property type="entry name" value="Nitroreductase"/>
    <property type="match status" value="1"/>
</dbReference>
<protein>
    <submittedName>
        <fullName evidence="2">SagB/ThcOx family dehydrogenase</fullName>
    </submittedName>
</protein>
<dbReference type="CDD" id="cd02142">
    <property type="entry name" value="McbC_SagB-like_oxidoreductase"/>
    <property type="match status" value="2"/>
</dbReference>
<dbReference type="AlphaFoldDB" id="A0A975IFX5"/>
<dbReference type="NCBIfam" id="TIGR03605">
    <property type="entry name" value="antibiot_sagB"/>
    <property type="match status" value="1"/>
</dbReference>
<dbReference type="PANTHER" id="PTHR42741:SF3">
    <property type="entry name" value="NITROREDUCTASE FAMILY PROTEIN"/>
    <property type="match status" value="1"/>
</dbReference>
<feature type="domain" description="Nitroreductase" evidence="1">
    <location>
        <begin position="431"/>
        <end position="492"/>
    </location>
</feature>
<keyword evidence="3" id="KW-1185">Reference proteome</keyword>
<reference evidence="2" key="1">
    <citation type="submission" date="2021-04" db="EMBL/GenBank/DDBJ databases">
        <title>Genomics, taxonomy and metabolism of representatives of sulfur bacteria of the genus Thiothrix: Thiothrix fructosivorans QT, Thiothrix unzii A1T and three new species, Thiothrix subterranea sp. nov., Thiothrix litoralis sp. nov. and 'Candidatus Thiothrix anitrata' sp. nov.</title>
        <authorList>
            <person name="Ravin N.V."/>
            <person name="Smolyakov D."/>
            <person name="Rudenko T.S."/>
            <person name="Mardanov A.V."/>
            <person name="Beletsky A.V."/>
            <person name="Markov N.D."/>
            <person name="Fomenkov A.I."/>
            <person name="Roberts R.J."/>
            <person name="Karnachuk O.V."/>
            <person name="Novikov A."/>
            <person name="Grabovich M.Y."/>
        </authorList>
    </citation>
    <scope>NUCLEOTIDE SEQUENCE</scope>
    <source>
        <strain evidence="2">A1</strain>
    </source>
</reference>
<proteinExistence type="predicted"/>
<dbReference type="GO" id="GO:0016491">
    <property type="term" value="F:oxidoreductase activity"/>
    <property type="evidence" value="ECO:0007669"/>
    <property type="project" value="InterPro"/>
</dbReference>
<dbReference type="EMBL" id="CP072793">
    <property type="protein sequence ID" value="QTR52039.1"/>
    <property type="molecule type" value="Genomic_DNA"/>
</dbReference>
<dbReference type="Gene3D" id="3.40.109.10">
    <property type="entry name" value="NADH Oxidase"/>
    <property type="match status" value="2"/>
</dbReference>
<dbReference type="PANTHER" id="PTHR42741">
    <property type="entry name" value="NITROREDUCTASE FAMILY PROTEIN"/>
    <property type="match status" value="1"/>
</dbReference>
<name>A0A975IFX5_9GAMM</name>
<gene>
    <name evidence="2" type="ORF">J9260_09750</name>
</gene>
<organism evidence="2 3">
    <name type="scientific">Thiothrix unzii</name>
    <dbReference type="NCBI Taxonomy" id="111769"/>
    <lineage>
        <taxon>Bacteria</taxon>
        <taxon>Pseudomonadati</taxon>
        <taxon>Pseudomonadota</taxon>
        <taxon>Gammaproteobacteria</taxon>
        <taxon>Thiotrichales</taxon>
        <taxon>Thiotrichaceae</taxon>
        <taxon>Thiothrix</taxon>
    </lineage>
</organism>
<dbReference type="InterPro" id="IPR029479">
    <property type="entry name" value="Nitroreductase"/>
</dbReference>
<dbReference type="InterPro" id="IPR000415">
    <property type="entry name" value="Nitroreductase-like"/>
</dbReference>
<dbReference type="Proteomes" id="UP000672009">
    <property type="component" value="Chromosome"/>
</dbReference>
<dbReference type="KEGG" id="tun:J9260_09750"/>
<dbReference type="InterPro" id="IPR020051">
    <property type="entry name" value="SagB-type_dehydrogenase"/>
</dbReference>
<evidence type="ECO:0000313" key="3">
    <source>
        <dbReference type="Proteomes" id="UP000672009"/>
    </source>
</evidence>
<evidence type="ECO:0000259" key="1">
    <source>
        <dbReference type="Pfam" id="PF00881"/>
    </source>
</evidence>
<sequence>MDTTQTVRAYHERTKHRLDAYAKGPDYLDWDQQPNPFRRFVGAEVVELPLLPSTLAGEGLGMGGNLPAIAALLELSLGLSAWKQYGPDRWALRCNPSSGNLHPTEGYVIANGIDGLDDGVYHYAPHEHALELRGKLADSDSPPQLLLGLSSIAWREAWKYGERAFRYVQLDAGHALGAIRYAAAALGLQVELLPVTDADIAALLGLDRADDFTDAEAEHPDMLLRIHTGSPTPYHLPNVTQWYGKANALGGFPKHHWAIIDAVTTATASLRGGEWHSPSSSLAAPQPDLIPLIRQRRSAQAFSGKTSSLPRDTFYAMLSTLLPASNPVPWDVWTLPIRLHPVLFVHRVEGLPAGLYALPRHATAEATLRSAMNPDFLWQKPEGCPAELPLFHLLEADARKAARTLSCHQDIASTSSFSLGMLAEFDSGLTEGAHVYRHLYWEAGLLGQVLYLEAEAAGVRGTGIGCFFDDSVHEVLGLQDTQFQSLYHFTVGSPVIDTRLEMLPPYSHLPKERQAPEQL</sequence>